<accession>A0ABD3FZG3</accession>
<evidence type="ECO:0000313" key="1">
    <source>
        <dbReference type="EMBL" id="KAL3671686.1"/>
    </source>
</evidence>
<organism evidence="1 2">
    <name type="scientific">Phytophthora oleae</name>
    <dbReference type="NCBI Taxonomy" id="2107226"/>
    <lineage>
        <taxon>Eukaryota</taxon>
        <taxon>Sar</taxon>
        <taxon>Stramenopiles</taxon>
        <taxon>Oomycota</taxon>
        <taxon>Peronosporomycetes</taxon>
        <taxon>Peronosporales</taxon>
        <taxon>Peronosporaceae</taxon>
        <taxon>Phytophthora</taxon>
    </lineage>
</organism>
<name>A0ABD3FZG3_9STRA</name>
<keyword evidence="2" id="KW-1185">Reference proteome</keyword>
<dbReference type="EMBL" id="JBIMZQ010000005">
    <property type="protein sequence ID" value="KAL3671686.1"/>
    <property type="molecule type" value="Genomic_DNA"/>
</dbReference>
<proteinExistence type="predicted"/>
<protein>
    <submittedName>
        <fullName evidence="1">Uncharacterized protein</fullName>
    </submittedName>
</protein>
<sequence length="52" mass="6233">MERDSNTPERVTLMLPFTNNYLGRVMAHTMEDSPNWWRNYCEAVREIDYHAA</sequence>
<gene>
    <name evidence="1" type="ORF">V7S43_003596</name>
</gene>
<dbReference type="AlphaFoldDB" id="A0ABD3FZG3"/>
<reference evidence="1 2" key="1">
    <citation type="submission" date="2024-09" db="EMBL/GenBank/DDBJ databases">
        <title>Genome sequencing and assembly of Phytophthora oleae, isolate VK10A, causative agent of rot of olive drupes.</title>
        <authorList>
            <person name="Conti Taguali S."/>
            <person name="Riolo M."/>
            <person name="La Spada F."/>
            <person name="Cacciola S.O."/>
            <person name="Dionisio G."/>
        </authorList>
    </citation>
    <scope>NUCLEOTIDE SEQUENCE [LARGE SCALE GENOMIC DNA]</scope>
    <source>
        <strain evidence="1 2">VK10A</strain>
    </source>
</reference>
<dbReference type="Proteomes" id="UP001632037">
    <property type="component" value="Unassembled WGS sequence"/>
</dbReference>
<evidence type="ECO:0000313" key="2">
    <source>
        <dbReference type="Proteomes" id="UP001632037"/>
    </source>
</evidence>
<comment type="caution">
    <text evidence="1">The sequence shown here is derived from an EMBL/GenBank/DDBJ whole genome shotgun (WGS) entry which is preliminary data.</text>
</comment>